<keyword evidence="3" id="KW-0238">DNA-binding</keyword>
<dbReference type="GO" id="GO:0043565">
    <property type="term" value="F:sequence-specific DNA binding"/>
    <property type="evidence" value="ECO:0007669"/>
    <property type="project" value="TreeGrafter"/>
</dbReference>
<dbReference type="Pfam" id="PF03634">
    <property type="entry name" value="TCP"/>
    <property type="match status" value="1"/>
</dbReference>
<keyword evidence="2" id="KW-0805">Transcription regulation</keyword>
<dbReference type="PROSITE" id="PS51369">
    <property type="entry name" value="TCP"/>
    <property type="match status" value="1"/>
</dbReference>
<evidence type="ECO:0000256" key="4">
    <source>
        <dbReference type="ARBA" id="ARBA00023163"/>
    </source>
</evidence>
<dbReference type="GO" id="GO:0003700">
    <property type="term" value="F:DNA-binding transcription factor activity"/>
    <property type="evidence" value="ECO:0007669"/>
    <property type="project" value="InterPro"/>
</dbReference>
<keyword evidence="4" id="KW-0804">Transcription</keyword>
<feature type="domain" description="TCP" evidence="7">
    <location>
        <begin position="127"/>
        <end position="181"/>
    </location>
</feature>
<keyword evidence="5" id="KW-0539">Nucleus</keyword>
<comment type="caution">
    <text evidence="8">The sequence shown here is derived from an EMBL/GenBank/DDBJ whole genome shotgun (WGS) entry which is preliminary data.</text>
</comment>
<dbReference type="InterPro" id="IPR017887">
    <property type="entry name" value="TF_TCP_subgr"/>
</dbReference>
<feature type="compositionally biased region" description="Basic and acidic residues" evidence="6">
    <location>
        <begin position="504"/>
        <end position="524"/>
    </location>
</feature>
<feature type="compositionally biased region" description="Polar residues" evidence="6">
    <location>
        <begin position="106"/>
        <end position="115"/>
    </location>
</feature>
<comment type="subcellular location">
    <subcellularLocation>
        <location evidence="1">Nucleus</location>
    </subcellularLocation>
</comment>
<evidence type="ECO:0000313" key="9">
    <source>
        <dbReference type="Proteomes" id="UP000825935"/>
    </source>
</evidence>
<dbReference type="PANTHER" id="PTHR31072:SF246">
    <property type="entry name" value="TRANSCRIPTION FACTOR, TCP-RELATED"/>
    <property type="match status" value="1"/>
</dbReference>
<evidence type="ECO:0000256" key="2">
    <source>
        <dbReference type="ARBA" id="ARBA00023015"/>
    </source>
</evidence>
<evidence type="ECO:0000256" key="1">
    <source>
        <dbReference type="ARBA" id="ARBA00004123"/>
    </source>
</evidence>
<evidence type="ECO:0000256" key="6">
    <source>
        <dbReference type="SAM" id="MobiDB-lite"/>
    </source>
</evidence>
<dbReference type="GO" id="GO:0005634">
    <property type="term" value="C:nucleus"/>
    <property type="evidence" value="ECO:0007669"/>
    <property type="project" value="UniProtKB-SubCell"/>
</dbReference>
<feature type="compositionally biased region" description="Basic and acidic residues" evidence="6">
    <location>
        <begin position="126"/>
        <end position="135"/>
    </location>
</feature>
<evidence type="ECO:0000313" key="8">
    <source>
        <dbReference type="EMBL" id="KAH7443056.1"/>
    </source>
</evidence>
<dbReference type="AlphaFoldDB" id="A0A8T2VAS7"/>
<dbReference type="OrthoDB" id="1911901at2759"/>
<gene>
    <name evidence="8" type="ORF">KP509_02G017100</name>
</gene>
<dbReference type="EMBL" id="CM035407">
    <property type="protein sequence ID" value="KAH7443056.1"/>
    <property type="molecule type" value="Genomic_DNA"/>
</dbReference>
<dbReference type="PANTHER" id="PTHR31072">
    <property type="entry name" value="TRANSCRIPTION FACTOR TCP4-RELATED"/>
    <property type="match status" value="1"/>
</dbReference>
<feature type="region of interest" description="Disordered" evidence="6">
    <location>
        <begin position="106"/>
        <end position="135"/>
    </location>
</feature>
<dbReference type="Proteomes" id="UP000825935">
    <property type="component" value="Chromosome 2"/>
</dbReference>
<evidence type="ECO:0000259" key="7">
    <source>
        <dbReference type="PROSITE" id="PS51369"/>
    </source>
</evidence>
<sequence>MDLSLTDNGAQKRGNDMVEKNVLLHLHMHATSHDRMRVSAAGYDQGATVYADRYDNLPRNADGNGANVALISCPSSSSSSSSNQCKSTGTLSASLRYESQAIPNLSFRSDVNRASPSKKPQPRRASTKDRHTKVDGRGRRIRMPAACAARIFQLTRELGHKSDGETVEWLLHHAEAAVIAATGSGTIPAPFQTSSGSTRSTSTNTMLAQLQKLPSFHNRITSSAMQASTTSQMRKNTAGWDFNPSLRDTTNPTNIGSFIGQTEAPDNVPHNYMFSSLQQDCMISKASERSRDDLGQGGIGISLESEASRSTPSANKLCEDLSFADGVSKPMFIGKTNNFTPVWALAPSNTSSLNGSLPGGFWMLPIAGSRLNPVPASAILADHQRPLMTSVYDDTDCHSRRIGADTCTSMHLGPRATSFKGEVSNQQDFTPSMNLIPVPTPASTIPGNALSILQHMKGFGIDTQAPPSDQVYFASQPLTVRPSSPTENDHAALTSAAEGFQQQGRREHLRQQDRNPDDIKLSGT</sequence>
<evidence type="ECO:0000256" key="5">
    <source>
        <dbReference type="ARBA" id="ARBA00023242"/>
    </source>
</evidence>
<feature type="region of interest" description="Disordered" evidence="6">
    <location>
        <begin position="479"/>
        <end position="524"/>
    </location>
</feature>
<proteinExistence type="predicted"/>
<protein>
    <recommendedName>
        <fullName evidence="7">TCP domain-containing protein</fullName>
    </recommendedName>
</protein>
<reference evidence="8" key="1">
    <citation type="submission" date="2021-08" db="EMBL/GenBank/DDBJ databases">
        <title>WGS assembly of Ceratopteris richardii.</title>
        <authorList>
            <person name="Marchant D.B."/>
            <person name="Chen G."/>
            <person name="Jenkins J."/>
            <person name="Shu S."/>
            <person name="Leebens-Mack J."/>
            <person name="Grimwood J."/>
            <person name="Schmutz J."/>
            <person name="Soltis P."/>
            <person name="Soltis D."/>
            <person name="Chen Z.-H."/>
        </authorList>
    </citation>
    <scope>NUCLEOTIDE SEQUENCE</scope>
    <source>
        <strain evidence="8">Whitten #5841</strain>
        <tissue evidence="8">Leaf</tissue>
    </source>
</reference>
<dbReference type="InterPro" id="IPR005333">
    <property type="entry name" value="Transcription_factor_TCP"/>
</dbReference>
<organism evidence="8 9">
    <name type="scientific">Ceratopteris richardii</name>
    <name type="common">Triangle waterfern</name>
    <dbReference type="NCBI Taxonomy" id="49495"/>
    <lineage>
        <taxon>Eukaryota</taxon>
        <taxon>Viridiplantae</taxon>
        <taxon>Streptophyta</taxon>
        <taxon>Embryophyta</taxon>
        <taxon>Tracheophyta</taxon>
        <taxon>Polypodiopsida</taxon>
        <taxon>Polypodiidae</taxon>
        <taxon>Polypodiales</taxon>
        <taxon>Pteridineae</taxon>
        <taxon>Pteridaceae</taxon>
        <taxon>Parkerioideae</taxon>
        <taxon>Ceratopteris</taxon>
    </lineage>
</organism>
<name>A0A8T2VAS7_CERRI</name>
<accession>A0A8T2VAS7</accession>
<evidence type="ECO:0000256" key="3">
    <source>
        <dbReference type="ARBA" id="ARBA00023125"/>
    </source>
</evidence>
<keyword evidence="9" id="KW-1185">Reference proteome</keyword>